<dbReference type="FunFam" id="3.30.70.580:FF:000001">
    <property type="entry name" value="tRNA pseudouridine synthase A"/>
    <property type="match status" value="1"/>
</dbReference>
<gene>
    <name evidence="4" type="primary">truA</name>
    <name evidence="9" type="ORF">DFR64_0031</name>
</gene>
<dbReference type="CDD" id="cd02570">
    <property type="entry name" value="PseudoU_synth_EcTruA"/>
    <property type="match status" value="1"/>
</dbReference>
<comment type="catalytic activity">
    <reaction evidence="4 7">
        <text>uridine(38/39/40) in tRNA = pseudouridine(38/39/40) in tRNA</text>
        <dbReference type="Rhea" id="RHEA:22376"/>
        <dbReference type="Rhea" id="RHEA-COMP:10085"/>
        <dbReference type="Rhea" id="RHEA-COMP:10087"/>
        <dbReference type="ChEBI" id="CHEBI:65314"/>
        <dbReference type="ChEBI" id="CHEBI:65315"/>
        <dbReference type="EC" id="5.4.99.12"/>
    </reaction>
</comment>
<evidence type="ECO:0000256" key="3">
    <source>
        <dbReference type="ARBA" id="ARBA00023235"/>
    </source>
</evidence>
<comment type="subunit">
    <text evidence="4">Homodimer.</text>
</comment>
<dbReference type="GO" id="GO:0160147">
    <property type="term" value="F:tRNA pseudouridine(38-40) synthase activity"/>
    <property type="evidence" value="ECO:0007669"/>
    <property type="project" value="UniProtKB-EC"/>
</dbReference>
<dbReference type="Gene3D" id="3.30.70.580">
    <property type="entry name" value="Pseudouridine synthase I, catalytic domain, N-terminal subdomain"/>
    <property type="match status" value="1"/>
</dbReference>
<dbReference type="EMBL" id="QUMS01000001">
    <property type="protein sequence ID" value="REG10180.1"/>
    <property type="molecule type" value="Genomic_DNA"/>
</dbReference>
<evidence type="ECO:0000256" key="2">
    <source>
        <dbReference type="ARBA" id="ARBA00022694"/>
    </source>
</evidence>
<comment type="caution">
    <text evidence="4">Lacks conserved residue(s) required for the propagation of feature annotation.</text>
</comment>
<dbReference type="InterPro" id="IPR020095">
    <property type="entry name" value="PsdUridine_synth_TruA_C"/>
</dbReference>
<evidence type="ECO:0000256" key="4">
    <source>
        <dbReference type="HAMAP-Rule" id="MF_00171"/>
    </source>
</evidence>
<evidence type="ECO:0000313" key="10">
    <source>
        <dbReference type="Proteomes" id="UP000256388"/>
    </source>
</evidence>
<protein>
    <recommendedName>
        <fullName evidence="4">tRNA pseudouridine synthase A</fullName>
        <ecNumber evidence="4">5.4.99.12</ecNumber>
    </recommendedName>
    <alternativeName>
        <fullName evidence="4">tRNA pseudouridine(38-40) synthase</fullName>
    </alternativeName>
    <alternativeName>
        <fullName evidence="4">tRNA pseudouridylate synthase I</fullName>
    </alternativeName>
    <alternativeName>
        <fullName evidence="4">tRNA-uridine isomerase I</fullName>
    </alternativeName>
</protein>
<dbReference type="PANTHER" id="PTHR11142:SF0">
    <property type="entry name" value="TRNA PSEUDOURIDINE SYNTHASE-LIKE 1"/>
    <property type="match status" value="1"/>
</dbReference>
<feature type="domain" description="Pseudouridine synthase I TruA alpha/beta" evidence="8">
    <location>
        <begin position="8"/>
        <end position="104"/>
    </location>
</feature>
<dbReference type="AlphaFoldDB" id="A0A347ZVA3"/>
<evidence type="ECO:0000256" key="6">
    <source>
        <dbReference type="PIRSR" id="PIRSR001430-2"/>
    </source>
</evidence>
<evidence type="ECO:0000256" key="7">
    <source>
        <dbReference type="RuleBase" id="RU003792"/>
    </source>
</evidence>
<feature type="binding site" evidence="4 6">
    <location>
        <position position="110"/>
    </location>
    <ligand>
        <name>substrate</name>
    </ligand>
</feature>
<keyword evidence="3 4" id="KW-0413">Isomerase</keyword>
<dbReference type="Proteomes" id="UP000256388">
    <property type="component" value="Unassembled WGS sequence"/>
</dbReference>
<dbReference type="InterPro" id="IPR020103">
    <property type="entry name" value="PsdUridine_synth_cat_dom_sf"/>
</dbReference>
<dbReference type="HAMAP" id="MF_00171">
    <property type="entry name" value="TruA"/>
    <property type="match status" value="1"/>
</dbReference>
<dbReference type="EC" id="5.4.99.12" evidence="4"/>
<feature type="domain" description="Pseudouridine synthase I TruA alpha/beta" evidence="8">
    <location>
        <begin position="144"/>
        <end position="245"/>
    </location>
</feature>
<dbReference type="Pfam" id="PF01416">
    <property type="entry name" value="PseudoU_synth_1"/>
    <property type="match status" value="2"/>
</dbReference>
<comment type="caution">
    <text evidence="9">The sequence shown here is derived from an EMBL/GenBank/DDBJ whole genome shotgun (WGS) entry which is preliminary data.</text>
</comment>
<comment type="function">
    <text evidence="4">Formation of pseudouridine at positions 38, 39 and 40 in the anticodon stem and loop of transfer RNAs.</text>
</comment>
<proteinExistence type="inferred from homology"/>
<evidence type="ECO:0000259" key="8">
    <source>
        <dbReference type="Pfam" id="PF01416"/>
    </source>
</evidence>
<dbReference type="GO" id="GO:0031119">
    <property type="term" value="P:tRNA pseudouridine synthesis"/>
    <property type="evidence" value="ECO:0007669"/>
    <property type="project" value="UniProtKB-UniRule"/>
</dbReference>
<dbReference type="RefSeq" id="WP_126440545.1">
    <property type="nucleotide sequence ID" value="NZ_AP018437.1"/>
</dbReference>
<dbReference type="OrthoDB" id="9811823at2"/>
<dbReference type="InterPro" id="IPR020094">
    <property type="entry name" value="TruA/RsuA/RluB/E/F_N"/>
</dbReference>
<reference evidence="9 10" key="1">
    <citation type="submission" date="2018-08" db="EMBL/GenBank/DDBJ databases">
        <title>Genomic Encyclopedia of Type Strains, Phase IV (KMG-IV): sequencing the most valuable type-strain genomes for metagenomic binning, comparative biology and taxonomic classification.</title>
        <authorList>
            <person name="Goeker M."/>
        </authorList>
    </citation>
    <scope>NUCLEOTIDE SEQUENCE [LARGE SCALE GENOMIC DNA]</scope>
    <source>
        <strain evidence="9 10">DSM 23923</strain>
    </source>
</reference>
<sequence>MALYQITIAYDGTDFCGFQRQAAARTVQNEIETALRRLGWNERSILSAGRTDSGVHASGQVVSFNLDWGHSQQKLLDALNDLLPNDIGVKDLSLAPEGFHPRYDARARRYRYQIYFNQVSDPLIERYYWRVWPELDGKVLKKGAELFLGKHDFRAFGRPPNEKSTSLRTINALNWEFSEDGSQAAMTIVAQAFLYHMVRRIVFVLVRAGQGRISLSDVEGSIERQLDLPAGIAPAKGLILEEIIYQ</sequence>
<dbReference type="InterPro" id="IPR020097">
    <property type="entry name" value="PsdUridine_synth_TruA_a/b_dom"/>
</dbReference>
<accession>A0A347ZVA3</accession>
<feature type="active site" description="Nucleophile" evidence="4 5">
    <location>
        <position position="52"/>
    </location>
</feature>
<name>A0A347ZVA3_9CHLR</name>
<dbReference type="Gene3D" id="3.30.70.660">
    <property type="entry name" value="Pseudouridine synthase I, catalytic domain, C-terminal subdomain"/>
    <property type="match status" value="1"/>
</dbReference>
<organism evidence="9 10">
    <name type="scientific">Pelolinea submarina</name>
    <dbReference type="NCBI Taxonomy" id="913107"/>
    <lineage>
        <taxon>Bacteria</taxon>
        <taxon>Bacillati</taxon>
        <taxon>Chloroflexota</taxon>
        <taxon>Anaerolineae</taxon>
        <taxon>Anaerolineales</taxon>
        <taxon>Anaerolineaceae</taxon>
        <taxon>Pelolinea</taxon>
    </lineage>
</organism>
<dbReference type="PANTHER" id="PTHR11142">
    <property type="entry name" value="PSEUDOURIDYLATE SYNTHASE"/>
    <property type="match status" value="1"/>
</dbReference>
<dbReference type="SUPFAM" id="SSF55120">
    <property type="entry name" value="Pseudouridine synthase"/>
    <property type="match status" value="1"/>
</dbReference>
<keyword evidence="10" id="KW-1185">Reference proteome</keyword>
<dbReference type="GO" id="GO:0003723">
    <property type="term" value="F:RNA binding"/>
    <property type="evidence" value="ECO:0007669"/>
    <property type="project" value="InterPro"/>
</dbReference>
<dbReference type="InterPro" id="IPR001406">
    <property type="entry name" value="PsdUridine_synth_TruA"/>
</dbReference>
<dbReference type="PIRSF" id="PIRSF001430">
    <property type="entry name" value="tRNA_psdUrid_synth"/>
    <property type="match status" value="1"/>
</dbReference>
<comment type="similarity">
    <text evidence="1 4 7">Belongs to the tRNA pseudouridine synthase TruA family.</text>
</comment>
<evidence type="ECO:0000313" key="9">
    <source>
        <dbReference type="EMBL" id="REG10180.1"/>
    </source>
</evidence>
<keyword evidence="2 4" id="KW-0819">tRNA processing</keyword>
<dbReference type="NCBIfam" id="TIGR00071">
    <property type="entry name" value="hisT_truA"/>
    <property type="match status" value="1"/>
</dbReference>
<evidence type="ECO:0000256" key="1">
    <source>
        <dbReference type="ARBA" id="ARBA00009375"/>
    </source>
</evidence>
<evidence type="ECO:0000256" key="5">
    <source>
        <dbReference type="PIRSR" id="PIRSR001430-1"/>
    </source>
</evidence>